<dbReference type="PANTHER" id="PTHR48101">
    <property type="entry name" value="METHYLMALONYL-COA MUTASE, MITOCHONDRIAL-RELATED"/>
    <property type="match status" value="1"/>
</dbReference>
<dbReference type="GO" id="GO:0005737">
    <property type="term" value="C:cytoplasm"/>
    <property type="evidence" value="ECO:0007669"/>
    <property type="project" value="TreeGrafter"/>
</dbReference>
<dbReference type="AlphaFoldDB" id="R7TNC6"/>
<evidence type="ECO:0000313" key="10">
    <source>
        <dbReference type="Proteomes" id="UP000014760"/>
    </source>
</evidence>
<evidence type="ECO:0000313" key="9">
    <source>
        <dbReference type="EnsemblMetazoa" id="CapteP115189"/>
    </source>
</evidence>
<evidence type="ECO:0000256" key="2">
    <source>
        <dbReference type="ARBA" id="ARBA00008465"/>
    </source>
</evidence>
<proteinExistence type="inferred from homology"/>
<keyword evidence="4" id="KW-0479">Metal-binding</keyword>
<comment type="similarity">
    <text evidence="2">Belongs to the methylmalonyl-CoA mutase family.</text>
</comment>
<evidence type="ECO:0000256" key="4">
    <source>
        <dbReference type="ARBA" id="ARBA00022723"/>
    </source>
</evidence>
<evidence type="ECO:0000256" key="3">
    <source>
        <dbReference type="ARBA" id="ARBA00022628"/>
    </source>
</evidence>
<dbReference type="GO" id="GO:0019678">
    <property type="term" value="P:propionate metabolic process, methylmalonyl pathway"/>
    <property type="evidence" value="ECO:0007669"/>
    <property type="project" value="TreeGrafter"/>
</dbReference>
<dbReference type="NCBIfam" id="TIGR00640">
    <property type="entry name" value="acid_CoA_mut_C"/>
    <property type="match status" value="1"/>
</dbReference>
<dbReference type="HOGENOM" id="CLU_009523_0_0_1"/>
<gene>
    <name evidence="8" type="ORF">CAPTEDRAFT_115189</name>
</gene>
<dbReference type="SUPFAM" id="SSF51703">
    <property type="entry name" value="Cobalamin (vitamin B12)-dependent enzymes"/>
    <property type="match status" value="1"/>
</dbReference>
<protein>
    <recommendedName>
        <fullName evidence="7">B12-binding domain-containing protein</fullName>
    </recommendedName>
</protein>
<dbReference type="InterPro" id="IPR006158">
    <property type="entry name" value="Cobalamin-bd"/>
</dbReference>
<name>R7TNC6_CAPTE</name>
<dbReference type="CDD" id="cd02071">
    <property type="entry name" value="MM_CoA_mut_B12_BD"/>
    <property type="match status" value="1"/>
</dbReference>
<dbReference type="GO" id="GO:0031419">
    <property type="term" value="F:cobalamin binding"/>
    <property type="evidence" value="ECO:0007669"/>
    <property type="project" value="UniProtKB-KW"/>
</dbReference>
<dbReference type="GO" id="GO:0046872">
    <property type="term" value="F:metal ion binding"/>
    <property type="evidence" value="ECO:0007669"/>
    <property type="project" value="UniProtKB-KW"/>
</dbReference>
<dbReference type="PANTHER" id="PTHR48101:SF4">
    <property type="entry name" value="METHYLMALONYL-COA MUTASE, MITOCHONDRIAL"/>
    <property type="match status" value="1"/>
</dbReference>
<feature type="non-terminal residue" evidence="8">
    <location>
        <position position="1"/>
    </location>
</feature>
<reference evidence="10" key="1">
    <citation type="submission" date="2012-12" db="EMBL/GenBank/DDBJ databases">
        <authorList>
            <person name="Hellsten U."/>
            <person name="Grimwood J."/>
            <person name="Chapman J.A."/>
            <person name="Shapiro H."/>
            <person name="Aerts A."/>
            <person name="Otillar R.P."/>
            <person name="Terry A.Y."/>
            <person name="Boore J.L."/>
            <person name="Simakov O."/>
            <person name="Marletaz F."/>
            <person name="Cho S.-J."/>
            <person name="Edsinger-Gonzales E."/>
            <person name="Havlak P."/>
            <person name="Kuo D.-H."/>
            <person name="Larsson T."/>
            <person name="Lv J."/>
            <person name="Arendt D."/>
            <person name="Savage R."/>
            <person name="Osoegawa K."/>
            <person name="de Jong P."/>
            <person name="Lindberg D.R."/>
            <person name="Seaver E.C."/>
            <person name="Weisblat D.A."/>
            <person name="Putnam N.H."/>
            <person name="Grigoriev I.V."/>
            <person name="Rokhsar D.S."/>
        </authorList>
    </citation>
    <scope>NUCLEOTIDE SEQUENCE</scope>
    <source>
        <strain evidence="10">I ESC-2004</strain>
    </source>
</reference>
<organism evidence="8">
    <name type="scientific">Capitella teleta</name>
    <name type="common">Polychaete worm</name>
    <dbReference type="NCBI Taxonomy" id="283909"/>
    <lineage>
        <taxon>Eukaryota</taxon>
        <taxon>Metazoa</taxon>
        <taxon>Spiralia</taxon>
        <taxon>Lophotrochozoa</taxon>
        <taxon>Annelida</taxon>
        <taxon>Polychaeta</taxon>
        <taxon>Sedentaria</taxon>
        <taxon>Scolecida</taxon>
        <taxon>Capitellidae</taxon>
        <taxon>Capitella</taxon>
    </lineage>
</organism>
<reference evidence="9" key="3">
    <citation type="submission" date="2015-06" db="UniProtKB">
        <authorList>
            <consortium name="EnsemblMetazoa"/>
        </authorList>
    </citation>
    <scope>IDENTIFICATION</scope>
</reference>
<evidence type="ECO:0000256" key="1">
    <source>
        <dbReference type="ARBA" id="ARBA00001922"/>
    </source>
</evidence>
<comment type="cofactor">
    <cofactor evidence="1">
        <name>adenosylcob(III)alamin</name>
        <dbReference type="ChEBI" id="CHEBI:18408"/>
    </cofactor>
</comment>
<evidence type="ECO:0000313" key="8">
    <source>
        <dbReference type="EMBL" id="ELT93056.1"/>
    </source>
</evidence>
<dbReference type="Proteomes" id="UP000014760">
    <property type="component" value="Unassembled WGS sequence"/>
</dbReference>
<dbReference type="InterPro" id="IPR036724">
    <property type="entry name" value="Cobalamin-bd_sf"/>
</dbReference>
<accession>R7TNC6</accession>
<dbReference type="InterPro" id="IPR006099">
    <property type="entry name" value="MeMalonylCoA_mutase_a/b_cat"/>
</dbReference>
<keyword evidence="3" id="KW-0846">Cobalamin</keyword>
<dbReference type="OrthoDB" id="6261024at2759"/>
<dbReference type="Gene3D" id="3.20.20.240">
    <property type="entry name" value="Methylmalonyl-CoA mutase"/>
    <property type="match status" value="1"/>
</dbReference>
<feature type="domain" description="B12-binding" evidence="7">
    <location>
        <begin position="118"/>
        <end position="250"/>
    </location>
</feature>
<dbReference type="GO" id="GO:0004494">
    <property type="term" value="F:methylmalonyl-CoA mutase activity"/>
    <property type="evidence" value="ECO:0007669"/>
    <property type="project" value="UniProtKB-EC"/>
</dbReference>
<keyword evidence="5" id="KW-0413">Isomerase</keyword>
<dbReference type="InterPro" id="IPR016176">
    <property type="entry name" value="Cbl-dep_enz_cat"/>
</dbReference>
<evidence type="ECO:0000256" key="6">
    <source>
        <dbReference type="ARBA" id="ARBA00023285"/>
    </source>
</evidence>
<dbReference type="InterPro" id="IPR006159">
    <property type="entry name" value="Acid_CoA_mut_C"/>
</dbReference>
<dbReference type="Gene3D" id="3.40.50.280">
    <property type="entry name" value="Cobalamin-binding domain"/>
    <property type="match status" value="1"/>
</dbReference>
<keyword evidence="10" id="KW-1185">Reference proteome</keyword>
<dbReference type="EnsemblMetazoa" id="CapteT115189">
    <property type="protein sequence ID" value="CapteP115189"/>
    <property type="gene ID" value="CapteG115189"/>
</dbReference>
<dbReference type="EMBL" id="AMQN01030086">
    <property type="status" value="NOT_ANNOTATED_CDS"/>
    <property type="molecule type" value="Genomic_DNA"/>
</dbReference>
<evidence type="ECO:0000259" key="7">
    <source>
        <dbReference type="PROSITE" id="PS51332"/>
    </source>
</evidence>
<evidence type="ECO:0000256" key="5">
    <source>
        <dbReference type="ARBA" id="ARBA00023235"/>
    </source>
</evidence>
<dbReference type="EMBL" id="KB309906">
    <property type="protein sequence ID" value="ELT93056.1"/>
    <property type="molecule type" value="Genomic_DNA"/>
</dbReference>
<dbReference type="OMA" id="PAKADEC"/>
<dbReference type="Pfam" id="PF01642">
    <property type="entry name" value="MM_CoA_mutase"/>
    <property type="match status" value="1"/>
</dbReference>
<dbReference type="SUPFAM" id="SSF52242">
    <property type="entry name" value="Cobalamin (vitamin B12)-binding domain"/>
    <property type="match status" value="1"/>
</dbReference>
<keyword evidence="6" id="KW-0170">Cobalt</keyword>
<dbReference type="PROSITE" id="PS51332">
    <property type="entry name" value="B12_BINDING"/>
    <property type="match status" value="1"/>
</dbReference>
<dbReference type="Pfam" id="PF02310">
    <property type="entry name" value="B12-binding"/>
    <property type="match status" value="1"/>
</dbReference>
<dbReference type="STRING" id="283909.R7TNC6"/>
<sequence>DEPELELLKVDNAKVLGAQKAKLQRLRESRDEKTCKAALQRLTKAASGEGNLLMLALDAARARASLGEISAAMESVFGRYEAQTTVQQGIYTEGKDNDPQVLRAQALAEAFASEVGRPPRIVIAKMGQDGHDRGQKVVASAFGDFGFEVTLGSLFRSPEEVAEEAVKNQVDIIGVSSLAAGHLTLVPELRAELKKRNADHIAIVVGGVIPPGDFAALKASGVSAIFPPGTVISQAAADLLEQLMAKHGFTQPEVTSS</sequence>
<reference evidence="8 10" key="2">
    <citation type="journal article" date="2013" name="Nature">
        <title>Insights into bilaterian evolution from three spiralian genomes.</title>
        <authorList>
            <person name="Simakov O."/>
            <person name="Marletaz F."/>
            <person name="Cho S.J."/>
            <person name="Edsinger-Gonzales E."/>
            <person name="Havlak P."/>
            <person name="Hellsten U."/>
            <person name="Kuo D.H."/>
            <person name="Larsson T."/>
            <person name="Lv J."/>
            <person name="Arendt D."/>
            <person name="Savage R."/>
            <person name="Osoegawa K."/>
            <person name="de Jong P."/>
            <person name="Grimwood J."/>
            <person name="Chapman J.A."/>
            <person name="Shapiro H."/>
            <person name="Aerts A."/>
            <person name="Otillar R.P."/>
            <person name="Terry A.Y."/>
            <person name="Boore J.L."/>
            <person name="Grigoriev I.V."/>
            <person name="Lindberg D.R."/>
            <person name="Seaver E.C."/>
            <person name="Weisblat D.A."/>
            <person name="Putnam N.H."/>
            <person name="Rokhsar D.S."/>
        </authorList>
    </citation>
    <scope>NUCLEOTIDE SEQUENCE</scope>
    <source>
        <strain evidence="8 10">I ESC-2004</strain>
    </source>
</reference>